<dbReference type="KEGG" id="nhl:Nhal_2978"/>
<name>D5BYQ0_NITHN</name>
<keyword evidence="1" id="KW-0813">Transport</keyword>
<dbReference type="InterPro" id="IPR005670">
    <property type="entry name" value="PstB-like"/>
</dbReference>
<dbReference type="InterPro" id="IPR017871">
    <property type="entry name" value="ABC_transporter-like_CS"/>
</dbReference>
<evidence type="ECO:0000313" key="7">
    <source>
        <dbReference type="Proteomes" id="UP000001844"/>
    </source>
</evidence>
<dbReference type="AlphaFoldDB" id="D5BYQ0"/>
<dbReference type="CDD" id="cd03260">
    <property type="entry name" value="ABC_PstB_phosphate_transporter"/>
    <property type="match status" value="1"/>
</dbReference>
<dbReference type="SUPFAM" id="SSF52540">
    <property type="entry name" value="P-loop containing nucleoside triphosphate hydrolases"/>
    <property type="match status" value="1"/>
</dbReference>
<dbReference type="EMBL" id="CP001798">
    <property type="protein sequence ID" value="ADE16038.1"/>
    <property type="molecule type" value="Genomic_DNA"/>
</dbReference>
<dbReference type="InterPro" id="IPR003439">
    <property type="entry name" value="ABC_transporter-like_ATP-bd"/>
</dbReference>
<evidence type="ECO:0000313" key="6">
    <source>
        <dbReference type="EMBL" id="ADE16038.1"/>
    </source>
</evidence>
<dbReference type="GO" id="GO:0005524">
    <property type="term" value="F:ATP binding"/>
    <property type="evidence" value="ECO:0007669"/>
    <property type="project" value="UniProtKB-KW"/>
</dbReference>
<evidence type="ECO:0000256" key="2">
    <source>
        <dbReference type="ARBA" id="ARBA00022592"/>
    </source>
</evidence>
<evidence type="ECO:0000256" key="4">
    <source>
        <dbReference type="ARBA" id="ARBA00022840"/>
    </source>
</evidence>
<evidence type="ECO:0000259" key="5">
    <source>
        <dbReference type="PROSITE" id="PS50893"/>
    </source>
</evidence>
<dbReference type="Gene3D" id="3.40.50.300">
    <property type="entry name" value="P-loop containing nucleotide triphosphate hydrolases"/>
    <property type="match status" value="1"/>
</dbReference>
<dbReference type="eggNOG" id="COG1117">
    <property type="taxonomic scope" value="Bacteria"/>
</dbReference>
<dbReference type="GO" id="GO:0016887">
    <property type="term" value="F:ATP hydrolysis activity"/>
    <property type="evidence" value="ECO:0007669"/>
    <property type="project" value="InterPro"/>
</dbReference>
<dbReference type="GO" id="GO:0016020">
    <property type="term" value="C:membrane"/>
    <property type="evidence" value="ECO:0007669"/>
    <property type="project" value="InterPro"/>
</dbReference>
<organism evidence="6 7">
    <name type="scientific">Nitrosococcus halophilus (strain Nc4)</name>
    <dbReference type="NCBI Taxonomy" id="472759"/>
    <lineage>
        <taxon>Bacteria</taxon>
        <taxon>Pseudomonadati</taxon>
        <taxon>Pseudomonadota</taxon>
        <taxon>Gammaproteobacteria</taxon>
        <taxon>Chromatiales</taxon>
        <taxon>Chromatiaceae</taxon>
        <taxon>Nitrosococcus</taxon>
    </lineage>
</organism>
<feature type="domain" description="ABC transporter" evidence="5">
    <location>
        <begin position="51"/>
        <end position="296"/>
    </location>
</feature>
<dbReference type="SMART" id="SM00382">
    <property type="entry name" value="AAA"/>
    <property type="match status" value="1"/>
</dbReference>
<protein>
    <submittedName>
        <fullName evidence="6">ABC transporter related protein</fullName>
    </submittedName>
</protein>
<dbReference type="InterPro" id="IPR027417">
    <property type="entry name" value="P-loop_NTPase"/>
</dbReference>
<dbReference type="RefSeq" id="WP_013033888.1">
    <property type="nucleotide sequence ID" value="NC_013960.1"/>
</dbReference>
<keyword evidence="7" id="KW-1185">Reference proteome</keyword>
<dbReference type="PROSITE" id="PS50893">
    <property type="entry name" value="ABC_TRANSPORTER_2"/>
    <property type="match status" value="1"/>
</dbReference>
<gene>
    <name evidence="6" type="ordered locus">Nhal_2978</name>
</gene>
<dbReference type="Pfam" id="PF00005">
    <property type="entry name" value="ABC_tran"/>
    <property type="match status" value="1"/>
</dbReference>
<dbReference type="InterPro" id="IPR003593">
    <property type="entry name" value="AAA+_ATPase"/>
</dbReference>
<dbReference type="PANTHER" id="PTHR43423:SF1">
    <property type="entry name" value="ABC TRANSPORTER I FAMILY MEMBER 17"/>
    <property type="match status" value="1"/>
</dbReference>
<keyword evidence="4" id="KW-0067">ATP-binding</keyword>
<dbReference type="HOGENOM" id="CLU_000604_1_22_6"/>
<dbReference type="PROSITE" id="PS00211">
    <property type="entry name" value="ABC_TRANSPORTER_1"/>
    <property type="match status" value="1"/>
</dbReference>
<dbReference type="GO" id="GO:0035435">
    <property type="term" value="P:phosphate ion transmembrane transport"/>
    <property type="evidence" value="ECO:0007669"/>
    <property type="project" value="InterPro"/>
</dbReference>
<proteinExistence type="predicted"/>
<accession>D5BYQ0</accession>
<keyword evidence="3" id="KW-0547">Nucleotide-binding</keyword>
<dbReference type="PANTHER" id="PTHR43423">
    <property type="entry name" value="ABC TRANSPORTER I FAMILY MEMBER 17"/>
    <property type="match status" value="1"/>
</dbReference>
<dbReference type="STRING" id="472759.Nhal_2978"/>
<sequence>MADSPLVTAKGYPPLNAPKLVILFLVNPKTGSLFPKPAEQDQPANTFEPFLEVKSLSVYYGPKPALKDVALAIPKGGITALIGPSGCGKTSFLNSLNRITDLIPGCQVKGHVRFDRGDVHAPTTDLLTLRRRIGMIFQKPNPFPLSIIKNMELPLKEHGITQRRQREERIEKVLKEVGLWEEVKERLNAPAHSLSGGQQQRLCIARALALQPEILLMDEPCSALDPLASQIVEDQIVKLGQQMTILIVTHNLAQARRIADNVALFWVQEGAGRLIEMDNAAKIFNSPKNPITASYVSGARG</sequence>
<evidence type="ECO:0000256" key="3">
    <source>
        <dbReference type="ARBA" id="ARBA00022741"/>
    </source>
</evidence>
<dbReference type="Proteomes" id="UP000001844">
    <property type="component" value="Chromosome"/>
</dbReference>
<dbReference type="OrthoDB" id="9802264at2"/>
<reference evidence="7" key="1">
    <citation type="submission" date="2010-04" db="EMBL/GenBank/DDBJ databases">
        <title>Complete genome sequence of Nitrosococcus halophilus Nc4, a salt-adapted, aerobic obligate ammonia-oxidizing sulfur purple bacterium.</title>
        <authorList>
            <consortium name="US DOE Joint Genome Institute"/>
            <person name="Campbell M.A."/>
            <person name="Malfatti S.A."/>
            <person name="Chain P.S.G."/>
            <person name="Heidelberg J.F."/>
            <person name="Ward B.B."/>
            <person name="Klotz M.G."/>
        </authorList>
    </citation>
    <scope>NUCLEOTIDE SEQUENCE [LARGE SCALE GENOMIC DNA]</scope>
    <source>
        <strain evidence="7">Nc4</strain>
    </source>
</reference>
<keyword evidence="2" id="KW-0592">Phosphate transport</keyword>
<dbReference type="GO" id="GO:0005315">
    <property type="term" value="F:phosphate transmembrane transporter activity"/>
    <property type="evidence" value="ECO:0007669"/>
    <property type="project" value="InterPro"/>
</dbReference>
<evidence type="ECO:0000256" key="1">
    <source>
        <dbReference type="ARBA" id="ARBA00022448"/>
    </source>
</evidence>